<protein>
    <recommendedName>
        <fullName evidence="4">L-cystine uptake protein TcyP</fullName>
    </recommendedName>
    <alternativeName>
        <fullName evidence="10">Transporter of cystine TcyP</fullName>
    </alternativeName>
</protein>
<comment type="similarity">
    <text evidence="3">Belongs to the dicarboxylate/amino acid:cation symporter (DAACS) (TC 2.A.23) family.</text>
</comment>
<dbReference type="InterPro" id="IPR036458">
    <property type="entry name" value="Na:dicarbo_symporter_sf"/>
</dbReference>
<feature type="transmembrane region" description="Helical" evidence="11">
    <location>
        <begin position="171"/>
        <end position="189"/>
    </location>
</feature>
<dbReference type="InterPro" id="IPR001991">
    <property type="entry name" value="Na-dicarboxylate_symporter"/>
</dbReference>
<dbReference type="EMBL" id="SZON01000374">
    <property type="protein sequence ID" value="TKI96343.1"/>
    <property type="molecule type" value="Genomic_DNA"/>
</dbReference>
<keyword evidence="7" id="KW-0029">Amino-acid transport</keyword>
<evidence type="ECO:0000256" key="4">
    <source>
        <dbReference type="ARBA" id="ARBA00022031"/>
    </source>
</evidence>
<keyword evidence="5" id="KW-0813">Transport</keyword>
<dbReference type="GO" id="GO:0015184">
    <property type="term" value="F:L-cystine transmembrane transporter activity"/>
    <property type="evidence" value="ECO:0007669"/>
    <property type="project" value="TreeGrafter"/>
</dbReference>
<dbReference type="Proteomes" id="UP000305222">
    <property type="component" value="Unassembled WGS sequence"/>
</dbReference>
<gene>
    <name evidence="12" type="ORF">FC699_10625</name>
</gene>
<comment type="caution">
    <text evidence="12">The sequence shown here is derived from an EMBL/GenBank/DDBJ whole genome shotgun (WGS) entry which is preliminary data.</text>
</comment>
<evidence type="ECO:0000256" key="7">
    <source>
        <dbReference type="ARBA" id="ARBA00022970"/>
    </source>
</evidence>
<dbReference type="GO" id="GO:0005886">
    <property type="term" value="C:plasma membrane"/>
    <property type="evidence" value="ECO:0007669"/>
    <property type="project" value="TreeGrafter"/>
</dbReference>
<accession>A0A4V5TV45</accession>
<feature type="transmembrane region" description="Helical" evidence="11">
    <location>
        <begin position="21"/>
        <end position="45"/>
    </location>
</feature>
<dbReference type="AlphaFoldDB" id="A0A4V5TV45"/>
<evidence type="ECO:0000256" key="1">
    <source>
        <dbReference type="ARBA" id="ARBA00003410"/>
    </source>
</evidence>
<evidence type="ECO:0000313" key="13">
    <source>
        <dbReference type="Proteomes" id="UP000305222"/>
    </source>
</evidence>
<evidence type="ECO:0000256" key="6">
    <source>
        <dbReference type="ARBA" id="ARBA00022692"/>
    </source>
</evidence>
<evidence type="ECO:0000256" key="5">
    <source>
        <dbReference type="ARBA" id="ARBA00022448"/>
    </source>
</evidence>
<dbReference type="PANTHER" id="PTHR42865:SF5">
    <property type="entry name" value="L-CYSTINE TRANSPORTER TCYP"/>
    <property type="match status" value="1"/>
</dbReference>
<feature type="transmembrane region" description="Helical" evidence="11">
    <location>
        <begin position="195"/>
        <end position="215"/>
    </location>
</feature>
<evidence type="ECO:0000256" key="11">
    <source>
        <dbReference type="SAM" id="Phobius"/>
    </source>
</evidence>
<dbReference type="Pfam" id="PF00375">
    <property type="entry name" value="SDF"/>
    <property type="match status" value="1"/>
</dbReference>
<evidence type="ECO:0000256" key="9">
    <source>
        <dbReference type="ARBA" id="ARBA00023136"/>
    </source>
</evidence>
<feature type="transmembrane region" description="Helical" evidence="11">
    <location>
        <begin position="137"/>
        <end position="159"/>
    </location>
</feature>
<proteinExistence type="inferred from homology"/>
<keyword evidence="8 11" id="KW-1133">Transmembrane helix</keyword>
<evidence type="ECO:0000256" key="8">
    <source>
        <dbReference type="ARBA" id="ARBA00022989"/>
    </source>
</evidence>
<keyword evidence="6 11" id="KW-0812">Transmembrane</keyword>
<feature type="transmembrane region" description="Helical" evidence="11">
    <location>
        <begin position="65"/>
        <end position="84"/>
    </location>
</feature>
<feature type="non-terminal residue" evidence="12">
    <location>
        <position position="1"/>
    </location>
</feature>
<comment type="function">
    <text evidence="1">Mediates uptake of L-cystine, the oxidized form of L-cysteine.</text>
</comment>
<reference evidence="12 13" key="1">
    <citation type="journal article" date="2019" name="Environ. Microbiol.">
        <title>An active ?-lactamase is a part of an orchestrated cell wall stress resistance network of Bacillus subtilis and related rhizosphere species.</title>
        <authorList>
            <person name="Bucher T."/>
            <person name="Keren-Paz A."/>
            <person name="Hausser J."/>
            <person name="Olender T."/>
            <person name="Cytryn E."/>
            <person name="Kolodkin-Gal I."/>
        </authorList>
    </citation>
    <scope>NUCLEOTIDE SEQUENCE [LARGE SCALE GENOMIC DNA]</scope>
    <source>
        <strain evidence="12 13">I5</strain>
    </source>
</reference>
<sequence>FIGVKRKYPEQAELFKKMLDAVYAIVMRMVTLILRLTPYGVLALMAKTVAGSDINAILKLGNFVLASYVALIVMFVIHLLLIALSGLNPIQYLKKVFPVLTFAFTSRSSAGAMPLNIEAQKEKLGISEGIANFAASFGVSIGQNGCAGIYPAMLAMMVAPTVGIDPLQPQFILTLIAVVAISSFGVAGVGGGATFAALIVLSTMNLPIGIVALVISVEPLIDMGRTALNVSGSMTAGLISSKWLGELDQDTYNQDDTKTGEIAS</sequence>
<evidence type="ECO:0000256" key="2">
    <source>
        <dbReference type="ARBA" id="ARBA00004141"/>
    </source>
</evidence>
<evidence type="ECO:0000256" key="10">
    <source>
        <dbReference type="ARBA" id="ARBA00031293"/>
    </source>
</evidence>
<comment type="subcellular location">
    <subcellularLocation>
        <location evidence="2">Membrane</location>
        <topology evidence="2">Multi-pass membrane protein</topology>
    </subcellularLocation>
</comment>
<dbReference type="Gene3D" id="1.10.3860.10">
    <property type="entry name" value="Sodium:dicarboxylate symporter"/>
    <property type="match status" value="1"/>
</dbReference>
<organism evidence="12 13">
    <name type="scientific">Bacillus wiedmannii</name>
    <dbReference type="NCBI Taxonomy" id="1890302"/>
    <lineage>
        <taxon>Bacteria</taxon>
        <taxon>Bacillati</taxon>
        <taxon>Bacillota</taxon>
        <taxon>Bacilli</taxon>
        <taxon>Bacillales</taxon>
        <taxon>Bacillaceae</taxon>
        <taxon>Bacillus</taxon>
        <taxon>Bacillus cereus group</taxon>
    </lineage>
</organism>
<dbReference type="PANTHER" id="PTHR42865">
    <property type="entry name" value="PROTON/GLUTAMATE-ASPARTATE SYMPORTER"/>
    <property type="match status" value="1"/>
</dbReference>
<evidence type="ECO:0000313" key="12">
    <source>
        <dbReference type="EMBL" id="TKI96343.1"/>
    </source>
</evidence>
<dbReference type="SUPFAM" id="SSF118215">
    <property type="entry name" value="Proton glutamate symport protein"/>
    <property type="match status" value="1"/>
</dbReference>
<keyword evidence="9 11" id="KW-0472">Membrane</keyword>
<dbReference type="PRINTS" id="PR00173">
    <property type="entry name" value="EDTRNSPORT"/>
</dbReference>
<evidence type="ECO:0000256" key="3">
    <source>
        <dbReference type="ARBA" id="ARBA00006148"/>
    </source>
</evidence>
<name>A0A4V5TV45_9BACI</name>
<dbReference type="GO" id="GO:0015293">
    <property type="term" value="F:symporter activity"/>
    <property type="evidence" value="ECO:0007669"/>
    <property type="project" value="InterPro"/>
</dbReference>